<comment type="subcellular location">
    <subcellularLocation>
        <location evidence="1 7">Cell membrane</location>
        <topology evidence="1 7">Multi-pass membrane protein</topology>
    </subcellularLocation>
</comment>
<dbReference type="CDD" id="cd06261">
    <property type="entry name" value="TM_PBP2"/>
    <property type="match status" value="1"/>
</dbReference>
<evidence type="ECO:0000256" key="3">
    <source>
        <dbReference type="ARBA" id="ARBA00022475"/>
    </source>
</evidence>
<dbReference type="PANTHER" id="PTHR43744:SF12">
    <property type="entry name" value="ABC TRANSPORTER PERMEASE PROTEIN MG189-RELATED"/>
    <property type="match status" value="1"/>
</dbReference>
<evidence type="ECO:0000256" key="4">
    <source>
        <dbReference type="ARBA" id="ARBA00022692"/>
    </source>
</evidence>
<keyword evidence="10" id="KW-1185">Reference proteome</keyword>
<dbReference type="InterPro" id="IPR000515">
    <property type="entry name" value="MetI-like"/>
</dbReference>
<dbReference type="Gene3D" id="1.10.3720.10">
    <property type="entry name" value="MetI-like"/>
    <property type="match status" value="1"/>
</dbReference>
<evidence type="ECO:0000313" key="9">
    <source>
        <dbReference type="EMBL" id="POH65875.1"/>
    </source>
</evidence>
<sequence length="272" mass="28918">MHTRANLPGGILAGLWLLIILLPVYIMVRAALESQGAYTAGGPFAAPSEFTFSNFGLAIQMGFGRFLFNAAIITIGVVALVVVLVPPLAFAIVRSGSSWVRRVFRLMLFGLAIPAQVVVIPLYYLIDSLGLYDTLLGVILPTAAFVIPLTTLILTGSMREIGGELYEAMALDGASSVRTFLTMVLPLSRSGIATIVVYSALNAWNGFLLPLILTRSPEVTVATVGLNGFRSQFSVNIPGLMAAVILTIIPIFVVYLFARRSLVAGLTGVGGK</sequence>
<feature type="domain" description="ABC transmembrane type-1" evidence="8">
    <location>
        <begin position="67"/>
        <end position="258"/>
    </location>
</feature>
<keyword evidence="2 7" id="KW-0813">Transport</keyword>
<keyword evidence="4 7" id="KW-0812">Transmembrane</keyword>
<dbReference type="AlphaFoldDB" id="A0A2S3ZFI8"/>
<feature type="transmembrane region" description="Helical" evidence="7">
    <location>
        <begin position="138"/>
        <end position="158"/>
    </location>
</feature>
<feature type="transmembrane region" description="Helical" evidence="7">
    <location>
        <begin position="237"/>
        <end position="258"/>
    </location>
</feature>
<evidence type="ECO:0000313" key="10">
    <source>
        <dbReference type="Proteomes" id="UP000237340"/>
    </source>
</evidence>
<dbReference type="GO" id="GO:0055085">
    <property type="term" value="P:transmembrane transport"/>
    <property type="evidence" value="ECO:0007669"/>
    <property type="project" value="InterPro"/>
</dbReference>
<dbReference type="SUPFAM" id="SSF161098">
    <property type="entry name" value="MetI-like"/>
    <property type="match status" value="1"/>
</dbReference>
<evidence type="ECO:0000256" key="7">
    <source>
        <dbReference type="RuleBase" id="RU363032"/>
    </source>
</evidence>
<keyword evidence="3" id="KW-1003">Cell membrane</keyword>
<proteinExistence type="inferred from homology"/>
<comment type="similarity">
    <text evidence="7">Belongs to the binding-protein-dependent transport system permease family.</text>
</comment>
<protein>
    <submittedName>
        <fullName evidence="9">ABC transporter permease</fullName>
    </submittedName>
</protein>
<reference evidence="9 10" key="1">
    <citation type="submission" date="2018-01" db="EMBL/GenBank/DDBJ databases">
        <title>Cryobacterium sp. nov., from glaciers in China.</title>
        <authorList>
            <person name="Liu Q."/>
            <person name="Xin Y.-H."/>
        </authorList>
    </citation>
    <scope>NUCLEOTIDE SEQUENCE [LARGE SCALE GENOMIC DNA]</scope>
    <source>
        <strain evidence="9 10">TMN-42</strain>
    </source>
</reference>
<dbReference type="PROSITE" id="PS50928">
    <property type="entry name" value="ABC_TM1"/>
    <property type="match status" value="1"/>
</dbReference>
<dbReference type="GO" id="GO:0005886">
    <property type="term" value="C:plasma membrane"/>
    <property type="evidence" value="ECO:0007669"/>
    <property type="project" value="UniProtKB-SubCell"/>
</dbReference>
<name>A0A2S3ZFI8_9MICO</name>
<evidence type="ECO:0000256" key="5">
    <source>
        <dbReference type="ARBA" id="ARBA00022989"/>
    </source>
</evidence>
<feature type="transmembrane region" description="Helical" evidence="7">
    <location>
        <begin position="103"/>
        <end position="126"/>
    </location>
</feature>
<dbReference type="Proteomes" id="UP000237340">
    <property type="component" value="Unassembled WGS sequence"/>
</dbReference>
<evidence type="ECO:0000256" key="2">
    <source>
        <dbReference type="ARBA" id="ARBA00022448"/>
    </source>
</evidence>
<gene>
    <name evidence="9" type="ORF">C3B61_09990</name>
</gene>
<feature type="transmembrane region" description="Helical" evidence="7">
    <location>
        <begin position="179"/>
        <end position="201"/>
    </location>
</feature>
<evidence type="ECO:0000256" key="6">
    <source>
        <dbReference type="ARBA" id="ARBA00023136"/>
    </source>
</evidence>
<dbReference type="InterPro" id="IPR035906">
    <property type="entry name" value="MetI-like_sf"/>
</dbReference>
<dbReference type="RefSeq" id="WP_103460480.1">
    <property type="nucleotide sequence ID" value="NZ_PPXD01000013.1"/>
</dbReference>
<dbReference type="EMBL" id="PPXD01000013">
    <property type="protein sequence ID" value="POH65875.1"/>
    <property type="molecule type" value="Genomic_DNA"/>
</dbReference>
<dbReference type="Pfam" id="PF00528">
    <property type="entry name" value="BPD_transp_1"/>
    <property type="match status" value="1"/>
</dbReference>
<organism evidence="9 10">
    <name type="scientific">Cryobacterium zongtaii</name>
    <dbReference type="NCBI Taxonomy" id="1259217"/>
    <lineage>
        <taxon>Bacteria</taxon>
        <taxon>Bacillati</taxon>
        <taxon>Actinomycetota</taxon>
        <taxon>Actinomycetes</taxon>
        <taxon>Micrococcales</taxon>
        <taxon>Microbacteriaceae</taxon>
        <taxon>Cryobacterium</taxon>
    </lineage>
</organism>
<feature type="transmembrane region" description="Helical" evidence="7">
    <location>
        <begin position="66"/>
        <end position="91"/>
    </location>
</feature>
<keyword evidence="6 7" id="KW-0472">Membrane</keyword>
<accession>A0A2S3ZFI8</accession>
<keyword evidence="5 7" id="KW-1133">Transmembrane helix</keyword>
<dbReference type="PANTHER" id="PTHR43744">
    <property type="entry name" value="ABC TRANSPORTER PERMEASE PROTEIN MG189-RELATED-RELATED"/>
    <property type="match status" value="1"/>
</dbReference>
<feature type="transmembrane region" description="Helical" evidence="7">
    <location>
        <begin position="7"/>
        <end position="28"/>
    </location>
</feature>
<comment type="caution">
    <text evidence="9">The sequence shown here is derived from an EMBL/GenBank/DDBJ whole genome shotgun (WGS) entry which is preliminary data.</text>
</comment>
<evidence type="ECO:0000256" key="1">
    <source>
        <dbReference type="ARBA" id="ARBA00004651"/>
    </source>
</evidence>
<evidence type="ECO:0000259" key="8">
    <source>
        <dbReference type="PROSITE" id="PS50928"/>
    </source>
</evidence>